<feature type="domain" description="ATP-grasp" evidence="2">
    <location>
        <begin position="97"/>
        <end position="345"/>
    </location>
</feature>
<evidence type="ECO:0000313" key="4">
    <source>
        <dbReference type="Proteomes" id="UP000240509"/>
    </source>
</evidence>
<dbReference type="PANTHER" id="PTHR21621:SF0">
    <property type="entry name" value="BETA-CITRYLGLUTAMATE SYNTHASE B-RELATED"/>
    <property type="match status" value="1"/>
</dbReference>
<dbReference type="Gene3D" id="3.30.470.20">
    <property type="entry name" value="ATP-grasp fold, B domain"/>
    <property type="match status" value="2"/>
</dbReference>
<gene>
    <name evidence="3" type="ORF">C6Y45_06140</name>
</gene>
<dbReference type="PANTHER" id="PTHR21621">
    <property type="entry name" value="RIBOSOMAL PROTEIN S6 MODIFICATION PROTEIN"/>
    <property type="match status" value="1"/>
</dbReference>
<evidence type="ECO:0000256" key="1">
    <source>
        <dbReference type="PROSITE-ProRule" id="PRU00409"/>
    </source>
</evidence>
<evidence type="ECO:0000259" key="2">
    <source>
        <dbReference type="PROSITE" id="PS50975"/>
    </source>
</evidence>
<dbReference type="RefSeq" id="WP_107584315.1">
    <property type="nucleotide sequence ID" value="NZ_PZJJ01000007.1"/>
</dbReference>
<dbReference type="AlphaFoldDB" id="A0A2T4U7N2"/>
<accession>A0A2T4U7N2</accession>
<dbReference type="Pfam" id="PF08443">
    <property type="entry name" value="RimK"/>
    <property type="match status" value="1"/>
</dbReference>
<dbReference type="OrthoDB" id="9803907at2"/>
<evidence type="ECO:0000313" key="3">
    <source>
        <dbReference type="EMBL" id="PTL39406.1"/>
    </source>
</evidence>
<proteinExistence type="predicted"/>
<dbReference type="GO" id="GO:0046872">
    <property type="term" value="F:metal ion binding"/>
    <property type="evidence" value="ECO:0007669"/>
    <property type="project" value="InterPro"/>
</dbReference>
<dbReference type="GO" id="GO:0009432">
    <property type="term" value="P:SOS response"/>
    <property type="evidence" value="ECO:0007669"/>
    <property type="project" value="TreeGrafter"/>
</dbReference>
<dbReference type="EMBL" id="PZJJ01000007">
    <property type="protein sequence ID" value="PTL39406.1"/>
    <property type="molecule type" value="Genomic_DNA"/>
</dbReference>
<name>A0A2T4U7N2_9BACI</name>
<organism evidence="3 4">
    <name type="scientific">Alkalicoccus saliphilus</name>
    <dbReference type="NCBI Taxonomy" id="200989"/>
    <lineage>
        <taxon>Bacteria</taxon>
        <taxon>Bacillati</taxon>
        <taxon>Bacillota</taxon>
        <taxon>Bacilli</taxon>
        <taxon>Bacillales</taxon>
        <taxon>Bacillaceae</taxon>
        <taxon>Alkalicoccus</taxon>
    </lineage>
</organism>
<reference evidence="3 4" key="1">
    <citation type="submission" date="2018-03" db="EMBL/GenBank/DDBJ databases">
        <title>Alkalicoccus saliphilus sp. nov., isolated from a mineral pool.</title>
        <authorList>
            <person name="Zhao B."/>
        </authorList>
    </citation>
    <scope>NUCLEOTIDE SEQUENCE [LARGE SCALE GENOMIC DNA]</scope>
    <source>
        <strain evidence="3 4">6AG</strain>
    </source>
</reference>
<dbReference type="Proteomes" id="UP000240509">
    <property type="component" value="Unassembled WGS sequence"/>
</dbReference>
<dbReference type="GO" id="GO:0018169">
    <property type="term" value="F:ribosomal S6-glutamic acid ligase activity"/>
    <property type="evidence" value="ECO:0007669"/>
    <property type="project" value="TreeGrafter"/>
</dbReference>
<protein>
    <recommendedName>
        <fullName evidence="2">ATP-grasp domain-containing protein</fullName>
    </recommendedName>
</protein>
<sequence>MNRSWPPHLPEDIVRQAEGPLLCGYLIALEGWRRGLDLHFHSNKSSLFEDIPVWYTHRPGRLFTLSDGDHSVRFFRSRGEGTAPETVKSGADKAVSKTFLDEAGVPVPRGALIHGKEELEKEAARLSGPFVLKVSKGSFGKGVITNLQTTPDLWKAFEELKQEHPGEEILLEEHVEGPEYRLYVVGKNTVGAVRRDPASVTGDGKSTVRALIEQKNRQRKKNPRLATALITVDRALETELQHQGLTLDSSPPEGKLVPLRKQSNVSLGGDPVDVLDDIPEQMKATAVRTLKAFPDFPHGGVDIIHSPDRGPVVLEVNPTAQIALMVFPMSGTGRDIPKAIIDYYFPETIGKKRASHAYFSLAGSLMALETGAAMRSRVPDCPAETPHGIHWILEGDLTVTEREDIRTKAMELHLMGWLKQKAPGWHLYAAGEKAGELGGMALKAAGSGAQLSTGPAFVTPSFTVFESREEIRRDSRELRTLIEKTAKKRRRTEKVLTALKSSAGLPGRLPLQLMKRRS</sequence>
<dbReference type="InterPro" id="IPR011761">
    <property type="entry name" value="ATP-grasp"/>
</dbReference>
<dbReference type="SUPFAM" id="SSF56059">
    <property type="entry name" value="Glutathione synthetase ATP-binding domain-like"/>
    <property type="match status" value="1"/>
</dbReference>
<dbReference type="PROSITE" id="PS50975">
    <property type="entry name" value="ATP_GRASP"/>
    <property type="match status" value="1"/>
</dbReference>
<dbReference type="GO" id="GO:0005524">
    <property type="term" value="F:ATP binding"/>
    <property type="evidence" value="ECO:0007669"/>
    <property type="project" value="UniProtKB-UniRule"/>
</dbReference>
<keyword evidence="4" id="KW-1185">Reference proteome</keyword>
<dbReference type="GO" id="GO:0005737">
    <property type="term" value="C:cytoplasm"/>
    <property type="evidence" value="ECO:0007669"/>
    <property type="project" value="TreeGrafter"/>
</dbReference>
<keyword evidence="1" id="KW-0547">Nucleotide-binding</keyword>
<dbReference type="InterPro" id="IPR013651">
    <property type="entry name" value="ATP-grasp_RimK-type"/>
</dbReference>
<comment type="caution">
    <text evidence="3">The sequence shown here is derived from an EMBL/GenBank/DDBJ whole genome shotgun (WGS) entry which is preliminary data.</text>
</comment>
<keyword evidence="1" id="KW-0067">ATP-binding</keyword>